<reference evidence="8" key="1">
    <citation type="submission" date="2016-03" db="EMBL/GenBank/DDBJ databases">
        <title>Mechanisms controlling the formation of the plant cell surface in tip-growing cells are functionally conserved among land plants.</title>
        <authorList>
            <person name="Honkanen S."/>
            <person name="Jones V.A."/>
            <person name="Morieri G."/>
            <person name="Champion C."/>
            <person name="Hetherington A.J."/>
            <person name="Kelly S."/>
            <person name="Saint-Marcoux D."/>
            <person name="Proust H."/>
            <person name="Prescott H."/>
            <person name="Dolan L."/>
        </authorList>
    </citation>
    <scope>NUCLEOTIDE SEQUENCE [LARGE SCALE GENOMIC DNA]</scope>
    <source>
        <tissue evidence="8">Whole gametophyte</tissue>
    </source>
</reference>
<keyword evidence="3" id="KW-1015">Disulfide bond</keyword>
<dbReference type="FunFam" id="2.60.120.200:FF:000025">
    <property type="entry name" value="Xyloglucan endotransglucosylase/hydrolase"/>
    <property type="match status" value="1"/>
</dbReference>
<keyword evidence="2 6" id="KW-0378">Hydrolase</keyword>
<keyword evidence="6" id="KW-0964">Secreted</keyword>
<organism evidence="8 9">
    <name type="scientific">Marchantia polymorpha subsp. ruderalis</name>
    <dbReference type="NCBI Taxonomy" id="1480154"/>
    <lineage>
        <taxon>Eukaryota</taxon>
        <taxon>Viridiplantae</taxon>
        <taxon>Streptophyta</taxon>
        <taxon>Embryophyta</taxon>
        <taxon>Marchantiophyta</taxon>
        <taxon>Marchantiopsida</taxon>
        <taxon>Marchantiidae</taxon>
        <taxon>Marchantiales</taxon>
        <taxon>Marchantiaceae</taxon>
        <taxon>Marchantia</taxon>
    </lineage>
</organism>
<evidence type="ECO:0000256" key="3">
    <source>
        <dbReference type="ARBA" id="ARBA00023157"/>
    </source>
</evidence>
<comment type="PTM">
    <text evidence="6">Contains at least one intrachain disulfide bond essential for its enzymatic activity.</text>
</comment>
<comment type="function">
    <text evidence="6">Catalyzes xyloglucan endohydrolysis (XEH) and/or endotransglycosylation (XET). Cleaves and religates xyloglucan polymers, an essential constituent of the primary cell wall, and thereby participates in cell wall construction of growing tissues.</text>
</comment>
<dbReference type="EMBL" id="LVLJ01000698">
    <property type="protein sequence ID" value="OAE32978.1"/>
    <property type="molecule type" value="Genomic_DNA"/>
</dbReference>
<dbReference type="Gene3D" id="2.60.120.200">
    <property type="match status" value="1"/>
</dbReference>
<comment type="subcellular location">
    <subcellularLocation>
        <location evidence="6">Secreted</location>
        <location evidence="6">Cell wall</location>
    </subcellularLocation>
    <subcellularLocation>
        <location evidence="6">Secreted</location>
        <location evidence="6">Extracellular space</location>
        <location evidence="6">Apoplast</location>
    </subcellularLocation>
</comment>
<gene>
    <name evidence="8" type="ORF">AXG93_673s1550</name>
</gene>
<dbReference type="InterPro" id="IPR044791">
    <property type="entry name" value="Beta-glucanase/XTH"/>
</dbReference>
<dbReference type="PANTHER" id="PTHR31062">
    <property type="entry name" value="XYLOGLUCAN ENDOTRANSGLUCOSYLASE/HYDROLASE PROTEIN 8-RELATED"/>
    <property type="match status" value="1"/>
</dbReference>
<evidence type="ECO:0000256" key="5">
    <source>
        <dbReference type="ARBA" id="ARBA00023295"/>
    </source>
</evidence>
<evidence type="ECO:0000256" key="1">
    <source>
        <dbReference type="ARBA" id="ARBA00022679"/>
    </source>
</evidence>
<sequence>MPTTFYHLGSAKGQRRVQIHRFTRVTHELRDPDKASAAAVICGGHRVKVALLRRTKHSTPSRATVRLLRYFPDPPLLRMLQQQVSSAGPALASEACLAILGPTQDADYQPATCLSISSAASQSVPPPKLSTFASQYTVSWSTDHVLVAADGSVQLTMDQVSGSGYASKDMYTFGYVSTQIKLVGGNSAGTVTAYYLSSDMSSPYHDELDFEFLGNTTGQPYILQTNVFANGVGAREQRLYLWFDPTADFHTYSVLWNKEIIIFAVDQRPIRIFKNNVNLGVDYPNFKPMGIYSSLWNGEEWATRGGLDKIDWTGAPFVASYKAFNIEACENTNGAGNCANAVAWWSGAAYQSLDATSLNELNYVKRTYMIYDYCTDTERYPQAPPECATN</sequence>
<dbReference type="GO" id="GO:0048046">
    <property type="term" value="C:apoplast"/>
    <property type="evidence" value="ECO:0007669"/>
    <property type="project" value="UniProtKB-SubCell"/>
</dbReference>
<name>A0A176WIE7_MARPO</name>
<dbReference type="CDD" id="cd02176">
    <property type="entry name" value="GH16_XET"/>
    <property type="match status" value="1"/>
</dbReference>
<evidence type="ECO:0000313" key="9">
    <source>
        <dbReference type="Proteomes" id="UP000077202"/>
    </source>
</evidence>
<dbReference type="InterPro" id="IPR000757">
    <property type="entry name" value="Beta-glucanase-like"/>
</dbReference>
<dbReference type="InterPro" id="IPR013320">
    <property type="entry name" value="ConA-like_dom_sf"/>
</dbReference>
<dbReference type="GO" id="GO:0071555">
    <property type="term" value="P:cell wall organization"/>
    <property type="evidence" value="ECO:0007669"/>
    <property type="project" value="UniProtKB-KW"/>
</dbReference>
<keyword evidence="9" id="KW-1185">Reference proteome</keyword>
<accession>A0A176WIE7</accession>
<dbReference type="GO" id="GO:0004553">
    <property type="term" value="F:hydrolase activity, hydrolyzing O-glycosyl compounds"/>
    <property type="evidence" value="ECO:0007669"/>
    <property type="project" value="InterPro"/>
</dbReference>
<keyword evidence="6" id="KW-0961">Cell wall biogenesis/degradation</keyword>
<dbReference type="Pfam" id="PF00722">
    <property type="entry name" value="Glyco_hydro_16"/>
    <property type="match status" value="1"/>
</dbReference>
<dbReference type="AlphaFoldDB" id="A0A176WIE7"/>
<keyword evidence="6" id="KW-0134">Cell wall</keyword>
<evidence type="ECO:0000256" key="6">
    <source>
        <dbReference type="RuleBase" id="RU361120"/>
    </source>
</evidence>
<evidence type="ECO:0000256" key="2">
    <source>
        <dbReference type="ARBA" id="ARBA00022801"/>
    </source>
</evidence>
<dbReference type="PROSITE" id="PS51762">
    <property type="entry name" value="GH16_2"/>
    <property type="match status" value="1"/>
</dbReference>
<protein>
    <recommendedName>
        <fullName evidence="6">Xyloglucan endotransglucosylase/hydrolase</fullName>
        <ecNumber evidence="6">2.4.1.207</ecNumber>
    </recommendedName>
</protein>
<dbReference type="Pfam" id="PF06955">
    <property type="entry name" value="XET_C"/>
    <property type="match status" value="1"/>
</dbReference>
<keyword evidence="4" id="KW-0325">Glycoprotein</keyword>
<dbReference type="Proteomes" id="UP000077202">
    <property type="component" value="Unassembled WGS sequence"/>
</dbReference>
<proteinExistence type="inferred from homology"/>
<dbReference type="EC" id="2.4.1.207" evidence="6"/>
<keyword evidence="1 6" id="KW-0808">Transferase</keyword>
<evidence type="ECO:0000313" key="8">
    <source>
        <dbReference type="EMBL" id="OAE32978.1"/>
    </source>
</evidence>
<feature type="domain" description="GH16" evidence="7">
    <location>
        <begin position="117"/>
        <end position="321"/>
    </location>
</feature>
<dbReference type="GO" id="GO:0042546">
    <property type="term" value="P:cell wall biogenesis"/>
    <property type="evidence" value="ECO:0007669"/>
    <property type="project" value="InterPro"/>
</dbReference>
<comment type="similarity">
    <text evidence="6">Belongs to the glycosyl hydrolase 16 family.</text>
</comment>
<dbReference type="InterPro" id="IPR008263">
    <property type="entry name" value="GH16_AS"/>
</dbReference>
<dbReference type="SUPFAM" id="SSF49899">
    <property type="entry name" value="Concanavalin A-like lectins/glucanases"/>
    <property type="match status" value="1"/>
</dbReference>
<dbReference type="GO" id="GO:0010411">
    <property type="term" value="P:xyloglucan metabolic process"/>
    <property type="evidence" value="ECO:0007669"/>
    <property type="project" value="InterPro"/>
</dbReference>
<dbReference type="InterPro" id="IPR016455">
    <property type="entry name" value="XTH"/>
</dbReference>
<keyword evidence="5 6" id="KW-0326">Glycosidase</keyword>
<dbReference type="GO" id="GO:0016762">
    <property type="term" value="F:xyloglucan:xyloglucosyl transferase activity"/>
    <property type="evidence" value="ECO:0007669"/>
    <property type="project" value="UniProtKB-EC"/>
</dbReference>
<keyword evidence="6" id="KW-0052">Apoplast</keyword>
<evidence type="ECO:0000256" key="4">
    <source>
        <dbReference type="ARBA" id="ARBA00023180"/>
    </source>
</evidence>
<dbReference type="PROSITE" id="PS01034">
    <property type="entry name" value="GH16_1"/>
    <property type="match status" value="1"/>
</dbReference>
<dbReference type="InterPro" id="IPR010713">
    <property type="entry name" value="XET_C"/>
</dbReference>
<comment type="caution">
    <text evidence="8">The sequence shown here is derived from an EMBL/GenBank/DDBJ whole genome shotgun (WGS) entry which is preliminary data.</text>
</comment>
<evidence type="ECO:0000259" key="7">
    <source>
        <dbReference type="PROSITE" id="PS51762"/>
    </source>
</evidence>